<keyword evidence="2" id="KW-0732">Signal</keyword>
<feature type="chain" id="PRO_5016270971" evidence="2">
    <location>
        <begin position="40"/>
        <end position="271"/>
    </location>
</feature>
<dbReference type="Proteomes" id="UP000247792">
    <property type="component" value="Unassembled WGS sequence"/>
</dbReference>
<evidence type="ECO:0000256" key="1">
    <source>
        <dbReference type="SAM" id="MobiDB-lite"/>
    </source>
</evidence>
<protein>
    <submittedName>
        <fullName evidence="3">Uncharacterized protein</fullName>
    </submittedName>
</protein>
<feature type="signal peptide" evidence="2">
    <location>
        <begin position="1"/>
        <end position="39"/>
    </location>
</feature>
<reference evidence="3 4" key="1">
    <citation type="submission" date="2018-05" db="EMBL/GenBank/DDBJ databases">
        <title>Genomic Encyclopedia of Type Strains, Phase IV (KMG-IV): sequencing the most valuable type-strain genomes for metagenomic binning, comparative biology and taxonomic classification.</title>
        <authorList>
            <person name="Goeker M."/>
        </authorList>
    </citation>
    <scope>NUCLEOTIDE SEQUENCE [LARGE SCALE GENOMIC DNA]</scope>
    <source>
        <strain evidence="3 4">DSM 19792</strain>
    </source>
</reference>
<accession>A0A318JHK5</accession>
<feature type="region of interest" description="Disordered" evidence="1">
    <location>
        <begin position="246"/>
        <end position="271"/>
    </location>
</feature>
<evidence type="ECO:0000313" key="3">
    <source>
        <dbReference type="EMBL" id="PXX43138.1"/>
    </source>
</evidence>
<sequence>MAHDSDIDRGRMLAKKKMLLLLAGMCFSLLSLFTQSAQADGLADLKAALARLPGQTPVKAVVEAKTWGRQGEAKDADEQHGQASISLDDSPRGLQILYSKDLLTRLETEERAKEKDSKAKTPTIAAIKEVNSSELRPMVSAVGNLSRMLEKAIFKSEKADASYNGKPARLLSFEIPVEKLSEKDRKYVKKFEGSLEVWIGQDGVPLASRMHQAISGRAFVVISFETKNEEELVYGVSGDRLVVTKKESKNSGSGAGEKGEMRVIKTLQVQS</sequence>
<keyword evidence="4" id="KW-1185">Reference proteome</keyword>
<dbReference type="RefSeq" id="WP_245936974.1">
    <property type="nucleotide sequence ID" value="NZ_QJKB01000004.1"/>
</dbReference>
<dbReference type="EMBL" id="QJKB01000004">
    <property type="protein sequence ID" value="PXX43138.1"/>
    <property type="molecule type" value="Genomic_DNA"/>
</dbReference>
<evidence type="ECO:0000256" key="2">
    <source>
        <dbReference type="SAM" id="SignalP"/>
    </source>
</evidence>
<proteinExistence type="predicted"/>
<dbReference type="AlphaFoldDB" id="A0A318JHK5"/>
<comment type="caution">
    <text evidence="3">The sequence shown here is derived from an EMBL/GenBank/DDBJ whole genome shotgun (WGS) entry which is preliminary data.</text>
</comment>
<organism evidence="3 4">
    <name type="scientific">Undibacterium pigrum</name>
    <dbReference type="NCBI Taxonomy" id="401470"/>
    <lineage>
        <taxon>Bacteria</taxon>
        <taxon>Pseudomonadati</taxon>
        <taxon>Pseudomonadota</taxon>
        <taxon>Betaproteobacteria</taxon>
        <taxon>Burkholderiales</taxon>
        <taxon>Oxalobacteraceae</taxon>
        <taxon>Undibacterium</taxon>
    </lineage>
</organism>
<evidence type="ECO:0000313" key="4">
    <source>
        <dbReference type="Proteomes" id="UP000247792"/>
    </source>
</evidence>
<name>A0A318JHK5_9BURK</name>
<gene>
    <name evidence="3" type="ORF">DFR42_104139</name>
</gene>